<keyword evidence="2" id="KW-0238">DNA-binding</keyword>
<name>A0A919IQJ3_9ACTN</name>
<evidence type="ECO:0000313" key="6">
    <source>
        <dbReference type="Proteomes" id="UP000619479"/>
    </source>
</evidence>
<dbReference type="SUPFAM" id="SSF46785">
    <property type="entry name" value="Winged helix' DNA-binding domain"/>
    <property type="match status" value="1"/>
</dbReference>
<evidence type="ECO:0000256" key="2">
    <source>
        <dbReference type="ARBA" id="ARBA00023125"/>
    </source>
</evidence>
<dbReference type="PANTHER" id="PTHR33204:SF37">
    <property type="entry name" value="HTH-TYPE TRANSCRIPTIONAL REGULATOR YODB"/>
    <property type="match status" value="1"/>
</dbReference>
<evidence type="ECO:0000256" key="1">
    <source>
        <dbReference type="ARBA" id="ARBA00023015"/>
    </source>
</evidence>
<evidence type="ECO:0000256" key="3">
    <source>
        <dbReference type="ARBA" id="ARBA00023163"/>
    </source>
</evidence>
<dbReference type="PROSITE" id="PS51118">
    <property type="entry name" value="HTH_HXLR"/>
    <property type="match status" value="1"/>
</dbReference>
<evidence type="ECO:0000259" key="4">
    <source>
        <dbReference type="PROSITE" id="PS51118"/>
    </source>
</evidence>
<dbReference type="EMBL" id="BOMH01000068">
    <property type="protein sequence ID" value="GID69924.1"/>
    <property type="molecule type" value="Genomic_DNA"/>
</dbReference>
<dbReference type="InterPro" id="IPR036390">
    <property type="entry name" value="WH_DNA-bd_sf"/>
</dbReference>
<proteinExistence type="predicted"/>
<dbReference type="InterPro" id="IPR002577">
    <property type="entry name" value="HTH_HxlR"/>
</dbReference>
<comment type="caution">
    <text evidence="5">The sequence shown here is derived from an EMBL/GenBank/DDBJ whole genome shotgun (WGS) entry which is preliminary data.</text>
</comment>
<sequence length="124" mass="13816">MVTARRGDLFDPACPTRRLLDRVGGKWVAMIVKVLAEAAPQELGFAELRRRVPGISHKMLSQTLQSLTADGLAARRVEDCVPPRVFYRLTPLGLSLDAPLAALRDWAERHMPDIDDFARERAAP</sequence>
<gene>
    <name evidence="5" type="ORF">Acy02nite_78050</name>
</gene>
<feature type="domain" description="HTH hxlR-type" evidence="4">
    <location>
        <begin position="14"/>
        <end position="115"/>
    </location>
</feature>
<dbReference type="Gene3D" id="1.10.10.10">
    <property type="entry name" value="Winged helix-like DNA-binding domain superfamily/Winged helix DNA-binding domain"/>
    <property type="match status" value="1"/>
</dbReference>
<protein>
    <submittedName>
        <fullName evidence="5">HxlR family transcriptional regulator</fullName>
    </submittedName>
</protein>
<reference evidence="5" key="1">
    <citation type="submission" date="2021-01" db="EMBL/GenBank/DDBJ databases">
        <title>Whole genome shotgun sequence of Actinoplanes cyaneus NBRC 14990.</title>
        <authorList>
            <person name="Komaki H."/>
            <person name="Tamura T."/>
        </authorList>
    </citation>
    <scope>NUCLEOTIDE SEQUENCE</scope>
    <source>
        <strain evidence="5">NBRC 14990</strain>
    </source>
</reference>
<accession>A0A919IQJ3</accession>
<keyword evidence="6" id="KW-1185">Reference proteome</keyword>
<dbReference type="AlphaFoldDB" id="A0A919IQJ3"/>
<dbReference type="Pfam" id="PF01638">
    <property type="entry name" value="HxlR"/>
    <property type="match status" value="1"/>
</dbReference>
<dbReference type="InterPro" id="IPR036388">
    <property type="entry name" value="WH-like_DNA-bd_sf"/>
</dbReference>
<dbReference type="Proteomes" id="UP000619479">
    <property type="component" value="Unassembled WGS sequence"/>
</dbReference>
<dbReference type="GO" id="GO:0003677">
    <property type="term" value="F:DNA binding"/>
    <property type="evidence" value="ECO:0007669"/>
    <property type="project" value="UniProtKB-KW"/>
</dbReference>
<evidence type="ECO:0000313" key="5">
    <source>
        <dbReference type="EMBL" id="GID69924.1"/>
    </source>
</evidence>
<dbReference type="RefSeq" id="WP_203752973.1">
    <property type="nucleotide sequence ID" value="NZ_BAAAUC010000024.1"/>
</dbReference>
<keyword evidence="3" id="KW-0804">Transcription</keyword>
<organism evidence="5 6">
    <name type="scientific">Actinoplanes cyaneus</name>
    <dbReference type="NCBI Taxonomy" id="52696"/>
    <lineage>
        <taxon>Bacteria</taxon>
        <taxon>Bacillati</taxon>
        <taxon>Actinomycetota</taxon>
        <taxon>Actinomycetes</taxon>
        <taxon>Micromonosporales</taxon>
        <taxon>Micromonosporaceae</taxon>
        <taxon>Actinoplanes</taxon>
    </lineage>
</organism>
<dbReference type="PANTHER" id="PTHR33204">
    <property type="entry name" value="TRANSCRIPTIONAL REGULATOR, MARR FAMILY"/>
    <property type="match status" value="1"/>
</dbReference>
<keyword evidence="1" id="KW-0805">Transcription regulation</keyword>